<dbReference type="Proteomes" id="UP001260872">
    <property type="component" value="Unassembled WGS sequence"/>
</dbReference>
<feature type="transmembrane region" description="Helical" evidence="1">
    <location>
        <begin position="57"/>
        <end position="80"/>
    </location>
</feature>
<keyword evidence="3" id="KW-1185">Reference proteome</keyword>
<comment type="caution">
    <text evidence="2">The sequence shown here is derived from an EMBL/GenBank/DDBJ whole genome shotgun (WGS) entry which is preliminary data.</text>
</comment>
<organism evidence="2 3">
    <name type="scientific">Nesterenkonia flava</name>
    <dbReference type="NCBI Taxonomy" id="469799"/>
    <lineage>
        <taxon>Bacteria</taxon>
        <taxon>Bacillati</taxon>
        <taxon>Actinomycetota</taxon>
        <taxon>Actinomycetes</taxon>
        <taxon>Micrococcales</taxon>
        <taxon>Micrococcaceae</taxon>
        <taxon>Nesterenkonia</taxon>
    </lineage>
</organism>
<feature type="transmembrane region" description="Helical" evidence="1">
    <location>
        <begin position="100"/>
        <end position="118"/>
    </location>
</feature>
<evidence type="ECO:0000256" key="1">
    <source>
        <dbReference type="SAM" id="Phobius"/>
    </source>
</evidence>
<evidence type="ECO:0000313" key="3">
    <source>
        <dbReference type="Proteomes" id="UP001260872"/>
    </source>
</evidence>
<keyword evidence="1" id="KW-0472">Membrane</keyword>
<accession>A0ABU1FWY2</accession>
<dbReference type="RefSeq" id="WP_310538202.1">
    <property type="nucleotide sequence ID" value="NZ_BAAAOC010000017.1"/>
</dbReference>
<keyword evidence="1" id="KW-1133">Transmembrane helix</keyword>
<name>A0ABU1FWY2_9MICC</name>
<evidence type="ECO:0000313" key="2">
    <source>
        <dbReference type="EMBL" id="MDR5712832.1"/>
    </source>
</evidence>
<protein>
    <submittedName>
        <fullName evidence="2">Uncharacterized protein</fullName>
    </submittedName>
</protein>
<sequence>MSVSVEGMRLLEGTAVEVGLDQVLPLVATGSTLLLMRFGWVLVTGERSSEHRPAGELVSWLVVCAAGVSVPWLISAGVGATEPWLPVADFSWEVYALWNAVWPILLGIALGALIWWLASRALLPRWVREAGGSVVQPGDLIAAEESLVVRGMRAGGQGLDAVHERSAAARAVSARAGVHLGYRGRRLAGTAETRLGAWESSGLATLGLVVGAIVLMLVAGRWFGG</sequence>
<feature type="transmembrane region" description="Helical" evidence="1">
    <location>
        <begin position="203"/>
        <end position="223"/>
    </location>
</feature>
<dbReference type="EMBL" id="JAVKGT010000038">
    <property type="protein sequence ID" value="MDR5712832.1"/>
    <property type="molecule type" value="Genomic_DNA"/>
</dbReference>
<keyword evidence="1" id="KW-0812">Transmembrane</keyword>
<reference evidence="3" key="1">
    <citation type="submission" date="2023-07" db="EMBL/GenBank/DDBJ databases">
        <title>Description of three actinobacteria isolated from air of manufacturing shop in a pharmaceutical factory.</title>
        <authorList>
            <person name="Zhang D.-F."/>
        </authorList>
    </citation>
    <scope>NUCLEOTIDE SEQUENCE [LARGE SCALE GENOMIC DNA]</scope>
    <source>
        <strain evidence="3">CCTCC AB 207010</strain>
    </source>
</reference>
<proteinExistence type="predicted"/>
<feature type="transmembrane region" description="Helical" evidence="1">
    <location>
        <begin position="23"/>
        <end position="45"/>
    </location>
</feature>
<gene>
    <name evidence="2" type="ORF">RH857_11945</name>
</gene>